<organism evidence="2">
    <name type="scientific">Amphimedon queenslandica</name>
    <name type="common">Sponge</name>
    <dbReference type="NCBI Taxonomy" id="400682"/>
    <lineage>
        <taxon>Eukaryota</taxon>
        <taxon>Metazoa</taxon>
        <taxon>Porifera</taxon>
        <taxon>Demospongiae</taxon>
        <taxon>Heteroscleromorpha</taxon>
        <taxon>Haplosclerida</taxon>
        <taxon>Niphatidae</taxon>
        <taxon>Amphimedon</taxon>
    </lineage>
</organism>
<feature type="transmembrane region" description="Helical" evidence="1">
    <location>
        <begin position="113"/>
        <end position="135"/>
    </location>
</feature>
<keyword evidence="1" id="KW-0472">Membrane</keyword>
<dbReference type="EnsemblMetazoa" id="Aqu2.1.27132_001">
    <property type="protein sequence ID" value="Aqu2.1.27132_001"/>
    <property type="gene ID" value="Aqu2.1.27132"/>
</dbReference>
<sequence length="192" mass="21913">MTWRAATCFQFYNISVNEVLVTTANELSYNYTFSNVDTYKFELITVGYLGDIIGVLSETYNWRPFEFTSGLKFNVDENILSFTIQGRRHNQPPINNCSIIVGNYTSPIIGDPVVFAAPFIVLGILIILSICWIVLRICWKRQCCCPRIWRSSFWLIFFCYDCCTYDAEEKEGNTIGLKNPSVGEEKGGDTSL</sequence>
<dbReference type="AlphaFoldDB" id="A0A1X7UH89"/>
<keyword evidence="1" id="KW-0812">Transmembrane</keyword>
<keyword evidence="1" id="KW-1133">Transmembrane helix</keyword>
<protein>
    <submittedName>
        <fullName evidence="2">Uncharacterized protein</fullName>
    </submittedName>
</protein>
<evidence type="ECO:0000313" key="2">
    <source>
        <dbReference type="EnsemblMetazoa" id="Aqu2.1.27132_001"/>
    </source>
</evidence>
<accession>A0A1X7UH89</accession>
<dbReference type="InParanoid" id="A0A1X7UH89"/>
<evidence type="ECO:0000256" key="1">
    <source>
        <dbReference type="SAM" id="Phobius"/>
    </source>
</evidence>
<proteinExistence type="predicted"/>
<reference evidence="2" key="1">
    <citation type="submission" date="2017-05" db="UniProtKB">
        <authorList>
            <consortium name="EnsemblMetazoa"/>
        </authorList>
    </citation>
    <scope>IDENTIFICATION</scope>
</reference>
<name>A0A1X7UH89_AMPQE</name>